<dbReference type="Pfam" id="PF13812">
    <property type="entry name" value="PPR_3"/>
    <property type="match status" value="1"/>
</dbReference>
<feature type="domain" description="RRM" evidence="10">
    <location>
        <begin position="20"/>
        <end position="95"/>
    </location>
</feature>
<dbReference type="GO" id="GO:0008380">
    <property type="term" value="P:RNA splicing"/>
    <property type="evidence" value="ECO:0007669"/>
    <property type="project" value="UniProtKB-KW"/>
</dbReference>
<dbReference type="AlphaFoldDB" id="A0AAV1RBE6"/>
<proteinExistence type="inferred from homology"/>
<keyword evidence="7" id="KW-0539">Nucleus</keyword>
<dbReference type="Pfam" id="PF13041">
    <property type="entry name" value="PPR_2"/>
    <property type="match status" value="1"/>
</dbReference>
<reference evidence="11 12" key="1">
    <citation type="submission" date="2024-01" db="EMBL/GenBank/DDBJ databases">
        <authorList>
            <person name="Waweru B."/>
        </authorList>
    </citation>
    <scope>NUCLEOTIDE SEQUENCE [LARGE SCALE GENOMIC DNA]</scope>
</reference>
<keyword evidence="6" id="KW-0508">mRNA splicing</keyword>
<evidence type="ECO:0000256" key="5">
    <source>
        <dbReference type="ARBA" id="ARBA00022884"/>
    </source>
</evidence>
<dbReference type="SUPFAM" id="SSF54928">
    <property type="entry name" value="RNA-binding domain, RBD"/>
    <property type="match status" value="1"/>
</dbReference>
<keyword evidence="5 8" id="KW-0694">RNA-binding</keyword>
<accession>A0AAV1RBE6</accession>
<dbReference type="PROSITE" id="PS50102">
    <property type="entry name" value="RRM"/>
    <property type="match status" value="1"/>
</dbReference>
<dbReference type="Proteomes" id="UP001314170">
    <property type="component" value="Unassembled WGS sequence"/>
</dbReference>
<dbReference type="GO" id="GO:0005634">
    <property type="term" value="C:nucleus"/>
    <property type="evidence" value="ECO:0007669"/>
    <property type="project" value="UniProtKB-SubCell"/>
</dbReference>
<dbReference type="Pfam" id="PF00076">
    <property type="entry name" value="RRM_1"/>
    <property type="match status" value="1"/>
</dbReference>
<dbReference type="InterPro" id="IPR012677">
    <property type="entry name" value="Nucleotide-bd_a/b_plait_sf"/>
</dbReference>
<gene>
    <name evidence="11" type="ORF">DCAF_LOCUS8093</name>
</gene>
<organism evidence="11 12">
    <name type="scientific">Dovyalis caffra</name>
    <dbReference type="NCBI Taxonomy" id="77055"/>
    <lineage>
        <taxon>Eukaryota</taxon>
        <taxon>Viridiplantae</taxon>
        <taxon>Streptophyta</taxon>
        <taxon>Embryophyta</taxon>
        <taxon>Tracheophyta</taxon>
        <taxon>Spermatophyta</taxon>
        <taxon>Magnoliopsida</taxon>
        <taxon>eudicotyledons</taxon>
        <taxon>Gunneridae</taxon>
        <taxon>Pentapetalae</taxon>
        <taxon>rosids</taxon>
        <taxon>fabids</taxon>
        <taxon>Malpighiales</taxon>
        <taxon>Salicaceae</taxon>
        <taxon>Flacourtieae</taxon>
        <taxon>Dovyalis</taxon>
    </lineage>
</organism>
<feature type="repeat" description="PPR" evidence="9">
    <location>
        <begin position="334"/>
        <end position="368"/>
    </location>
</feature>
<keyword evidence="3" id="KW-0507">mRNA processing</keyword>
<evidence type="ECO:0000313" key="12">
    <source>
        <dbReference type="Proteomes" id="UP001314170"/>
    </source>
</evidence>
<dbReference type="Pfam" id="PF01535">
    <property type="entry name" value="PPR"/>
    <property type="match status" value="1"/>
</dbReference>
<dbReference type="InterPro" id="IPR034150">
    <property type="entry name" value="SF3B6_RRM"/>
</dbReference>
<protein>
    <recommendedName>
        <fullName evidence="10">RRM domain-containing protein</fullName>
    </recommendedName>
</protein>
<comment type="similarity">
    <text evidence="2">Belongs to the PPR family. P subfamily.</text>
</comment>
<name>A0AAV1RBE6_9ROSI</name>
<dbReference type="Gene3D" id="3.30.70.330">
    <property type="match status" value="1"/>
</dbReference>
<dbReference type="Gene3D" id="1.25.40.10">
    <property type="entry name" value="Tetratricopeptide repeat domain"/>
    <property type="match status" value="2"/>
</dbReference>
<evidence type="ECO:0000256" key="9">
    <source>
        <dbReference type="PROSITE-ProRule" id="PRU00708"/>
    </source>
</evidence>
<dbReference type="SMART" id="SM00360">
    <property type="entry name" value="RRM"/>
    <property type="match status" value="1"/>
</dbReference>
<evidence type="ECO:0000256" key="3">
    <source>
        <dbReference type="ARBA" id="ARBA00022664"/>
    </source>
</evidence>
<dbReference type="PANTHER" id="PTHR47447">
    <property type="entry name" value="OS03G0856100 PROTEIN"/>
    <property type="match status" value="1"/>
</dbReference>
<evidence type="ECO:0000256" key="7">
    <source>
        <dbReference type="ARBA" id="ARBA00023242"/>
    </source>
</evidence>
<evidence type="ECO:0000256" key="6">
    <source>
        <dbReference type="ARBA" id="ARBA00023187"/>
    </source>
</evidence>
<dbReference type="NCBIfam" id="TIGR00756">
    <property type="entry name" value="PPR"/>
    <property type="match status" value="4"/>
</dbReference>
<dbReference type="FunFam" id="3.30.70.330:FF:000253">
    <property type="entry name" value="splicing factor 3B subunit 6-like protein"/>
    <property type="match status" value="1"/>
</dbReference>
<evidence type="ECO:0000256" key="4">
    <source>
        <dbReference type="ARBA" id="ARBA00022737"/>
    </source>
</evidence>
<keyword evidence="12" id="KW-1185">Reference proteome</keyword>
<dbReference type="InterPro" id="IPR002885">
    <property type="entry name" value="PPR_rpt"/>
</dbReference>
<feature type="repeat" description="PPR" evidence="9">
    <location>
        <begin position="439"/>
        <end position="473"/>
    </location>
</feature>
<feature type="repeat" description="PPR" evidence="9">
    <location>
        <begin position="369"/>
        <end position="403"/>
    </location>
</feature>
<sequence>MAQTISLRKGNTRLPPEVNRVLYVRNLPFNISSEEMYDIFGKYGAIRQIRIGTNKDTRGTAFVVYEDIYDAKTAVDHLSGFNVANRYLIVLYYQQAKMSKKFDQKKKEEEIAKMQEKYGVSTKDKLDGVNEESGIEIQKIFLAYRARSFFLSSSLLFHLHKVRFFPRKSCITSIPVGSHWILPHFAALTKAISNYKQLTTGASLDEGEVKDDNLNQILDAIENAPESAARKIGTTYVDGLCKAGSLFAAVRLLRLLCYKNIFLGPSAYNIILVAASEKNDIEILSRVFKDLIVSCQSLPSASYSKLARGFVKTNDDVQLLRLVKEVSELTFPSSTTVVNRIIFAFAECGQFDKALVIFEQMEILKCKPDLVTYNTVLDLLGRAGRIEEMLCTFASMKEAGILPDFISYNTLLNQLRKVGRLDLCLVYFRDMVESGIEPDLLTYTALIGSFGQSGNISEALRLFNEMKTKQIRPSIYIYRSLVASMKKMGKVELAMTFLEEMNASMSNLAGPKDFKRTRR</sequence>
<evidence type="ECO:0000313" key="11">
    <source>
        <dbReference type="EMBL" id="CAK7330703.1"/>
    </source>
</evidence>
<evidence type="ECO:0000256" key="8">
    <source>
        <dbReference type="PROSITE-ProRule" id="PRU00176"/>
    </source>
</evidence>
<dbReference type="CDD" id="cd12241">
    <property type="entry name" value="RRM_SF3B14"/>
    <property type="match status" value="1"/>
</dbReference>
<dbReference type="PANTHER" id="PTHR47447:SF17">
    <property type="entry name" value="OS12G0638900 PROTEIN"/>
    <property type="match status" value="1"/>
</dbReference>
<evidence type="ECO:0000259" key="10">
    <source>
        <dbReference type="PROSITE" id="PS50102"/>
    </source>
</evidence>
<comment type="caution">
    <text evidence="11">The sequence shown here is derived from an EMBL/GenBank/DDBJ whole genome shotgun (WGS) entry which is preliminary data.</text>
</comment>
<dbReference type="EMBL" id="CAWUPB010000913">
    <property type="protein sequence ID" value="CAK7330703.1"/>
    <property type="molecule type" value="Genomic_DNA"/>
</dbReference>
<evidence type="ECO:0000256" key="1">
    <source>
        <dbReference type="ARBA" id="ARBA00004123"/>
    </source>
</evidence>
<dbReference type="GO" id="GO:0006397">
    <property type="term" value="P:mRNA processing"/>
    <property type="evidence" value="ECO:0007669"/>
    <property type="project" value="UniProtKB-KW"/>
</dbReference>
<comment type="subcellular location">
    <subcellularLocation>
        <location evidence="1">Nucleus</location>
    </subcellularLocation>
</comment>
<evidence type="ECO:0000256" key="2">
    <source>
        <dbReference type="ARBA" id="ARBA00007626"/>
    </source>
</evidence>
<dbReference type="PROSITE" id="PS51375">
    <property type="entry name" value="PPR"/>
    <property type="match status" value="4"/>
</dbReference>
<feature type="repeat" description="PPR" evidence="9">
    <location>
        <begin position="404"/>
        <end position="438"/>
    </location>
</feature>
<dbReference type="InterPro" id="IPR011990">
    <property type="entry name" value="TPR-like_helical_dom_sf"/>
</dbReference>
<keyword evidence="4" id="KW-0677">Repeat</keyword>
<dbReference type="InterPro" id="IPR035979">
    <property type="entry name" value="RBD_domain_sf"/>
</dbReference>
<dbReference type="GO" id="GO:0003723">
    <property type="term" value="F:RNA binding"/>
    <property type="evidence" value="ECO:0007669"/>
    <property type="project" value="UniProtKB-UniRule"/>
</dbReference>
<dbReference type="InterPro" id="IPR000504">
    <property type="entry name" value="RRM_dom"/>
</dbReference>